<keyword evidence="1" id="KW-0812">Transmembrane</keyword>
<proteinExistence type="predicted"/>
<protein>
    <submittedName>
        <fullName evidence="2">DoxX family protein</fullName>
    </submittedName>
</protein>
<feature type="transmembrane region" description="Helical" evidence="1">
    <location>
        <begin position="46"/>
        <end position="64"/>
    </location>
</feature>
<feature type="transmembrane region" description="Helical" evidence="1">
    <location>
        <begin position="71"/>
        <end position="94"/>
    </location>
</feature>
<sequence>MRNKKYYVERAAAIIAAVILIQTLYFKFTAHPDSVKLFTELGAEPVGRIGLGCLELITGILLLYRKTSHIGAIIGVGMMIGAIVSHVAIIGINFNNDGGTLFTLACVTLVCCIVVLLTKDVKLPILGKR</sequence>
<dbReference type="Proteomes" id="UP001153642">
    <property type="component" value="Unassembled WGS sequence"/>
</dbReference>
<keyword evidence="1" id="KW-0472">Membrane</keyword>
<evidence type="ECO:0000313" key="3">
    <source>
        <dbReference type="Proteomes" id="UP001153642"/>
    </source>
</evidence>
<feature type="transmembrane region" description="Helical" evidence="1">
    <location>
        <begin position="100"/>
        <end position="118"/>
    </location>
</feature>
<keyword evidence="3" id="KW-1185">Reference proteome</keyword>
<evidence type="ECO:0000256" key="1">
    <source>
        <dbReference type="SAM" id="Phobius"/>
    </source>
</evidence>
<reference evidence="2" key="1">
    <citation type="submission" date="2022-11" db="EMBL/GenBank/DDBJ databases">
        <title>High-quality draft genome sequence of Galbibacter sp. strain CMA-7.</title>
        <authorList>
            <person name="Wei L."/>
            <person name="Dong C."/>
            <person name="Shao Z."/>
        </authorList>
    </citation>
    <scope>NUCLEOTIDE SEQUENCE</scope>
    <source>
        <strain evidence="2">CMA-7</strain>
    </source>
</reference>
<gene>
    <name evidence="2" type="ORF">OSR52_13635</name>
</gene>
<dbReference type="EMBL" id="JAPMUA010000005">
    <property type="protein sequence ID" value="MDG3586911.1"/>
    <property type="molecule type" value="Genomic_DNA"/>
</dbReference>
<name>A0ABT6FUY8_9FLAO</name>
<keyword evidence="1" id="KW-1133">Transmembrane helix</keyword>
<accession>A0ABT6FUY8</accession>
<organism evidence="2 3">
    <name type="scientific">Galbibacter pacificus</name>
    <dbReference type="NCBI Taxonomy" id="2996052"/>
    <lineage>
        <taxon>Bacteria</taxon>
        <taxon>Pseudomonadati</taxon>
        <taxon>Bacteroidota</taxon>
        <taxon>Flavobacteriia</taxon>
        <taxon>Flavobacteriales</taxon>
        <taxon>Flavobacteriaceae</taxon>
        <taxon>Galbibacter</taxon>
    </lineage>
</organism>
<evidence type="ECO:0000313" key="2">
    <source>
        <dbReference type="EMBL" id="MDG3586911.1"/>
    </source>
</evidence>
<feature type="transmembrane region" description="Helical" evidence="1">
    <location>
        <begin position="7"/>
        <end position="26"/>
    </location>
</feature>
<dbReference type="RefSeq" id="WP_277900821.1">
    <property type="nucleotide sequence ID" value="NZ_JAPMUA010000005.1"/>
</dbReference>
<comment type="caution">
    <text evidence="2">The sequence shown here is derived from an EMBL/GenBank/DDBJ whole genome shotgun (WGS) entry which is preliminary data.</text>
</comment>